<reference evidence="15" key="1">
    <citation type="submission" date="2013-11" db="EMBL/GenBank/DDBJ databases">
        <title>The genomic landscape of the Guanapo guppy.</title>
        <authorList>
            <person name="Kuenstner A."/>
            <person name="Dreyer C."/>
        </authorList>
    </citation>
    <scope>NUCLEOTIDE SEQUENCE</scope>
    <source>
        <strain evidence="15">Guanapo</strain>
    </source>
</reference>
<dbReference type="AlphaFoldDB" id="A0A3P9Q8H4"/>
<feature type="domain" description="FAD-binding FR-type" evidence="13">
    <location>
        <begin position="405"/>
        <end position="541"/>
    </location>
</feature>
<feature type="transmembrane region" description="Helical" evidence="11">
    <location>
        <begin position="232"/>
        <end position="256"/>
    </location>
</feature>
<dbReference type="PROSITE" id="PS50222">
    <property type="entry name" value="EF_HAND_2"/>
    <property type="match status" value="2"/>
</dbReference>
<dbReference type="SFLD" id="SFLDS00052">
    <property type="entry name" value="Ferric_Reductase_Domain"/>
    <property type="match status" value="1"/>
</dbReference>
<keyword evidence="10 11" id="KW-0472">Membrane</keyword>
<dbReference type="InterPro" id="IPR002048">
    <property type="entry name" value="EF_hand_dom"/>
</dbReference>
<dbReference type="Pfam" id="PF08022">
    <property type="entry name" value="FAD_binding_8"/>
    <property type="match status" value="1"/>
</dbReference>
<dbReference type="PRINTS" id="PR00450">
    <property type="entry name" value="RECOVERIN"/>
</dbReference>
<dbReference type="GO" id="GO:0005509">
    <property type="term" value="F:calcium ion binding"/>
    <property type="evidence" value="ECO:0007669"/>
    <property type="project" value="InterPro"/>
</dbReference>
<dbReference type="GO" id="GO:0016175">
    <property type="term" value="F:superoxide-generating NAD(P)H oxidase activity"/>
    <property type="evidence" value="ECO:0007669"/>
    <property type="project" value="TreeGrafter"/>
</dbReference>
<sequence length="728" mass="83812">MSVDEDSRWLEWVKKQFETIAGDDKEIDIDEFKTALKVKESFFAERFFALFDSDGSGSISLDELLKALNLLIHGDETDKLRFLFQVYDVDGVKCCVCFVPTGSGSIDPDELRTVLKSCLQESAISLPEEKLDDLTLVLFESADKDSSGSITFEELKAELENFPEVMENLTISAANWLKPPDQEQKKSQTPRYLTRAYWQNNSRKLLFLCGYVLLNLMLFVAAMLYHRKGGGWFMLAKGCGQCLNFNCTFVMVLMLRRCLTWLRATWVVRILPLDQNILLHQIVGYAILFFTLVHTAAHVINFAQKSQSGGFSLWEYLLTTRPGIGWVKGTASLTGVILQLLICLMVFCSSTFVRRSGHFEVFYWTHLSYIWVWILLIIHCANFWKWFVVPGFVFLLEKIVGIAVSRIGGLYIVEVNLLPSKVTHLVIRRPQFFQFKPGDYIYINIPVIAKYEWHPFTISSAPEQPDTMWLHVRSMGQWTNRLYEYFRQPESQAVCPKRLATSLRKRHQEKRQQVSAKSGENHRFCNIKCYVDGPYGTPTRQIFASEHAVLIGAGIGITPFASILQSIMYRMRKHTYPNCSSTGCENVKDSDMRLRKVDFIWINRDQKSFEWFVSLLTKLEMEQADGEPEGQFLEMHMYMTSALSKNDMKAIGLQMALDLLAKKEEKDSITGLRTRTQPGRPKWEKVFQKLSEENKGKVHVFYCGAPALAKVIKAQCEHFGFNFYKENF</sequence>
<evidence type="ECO:0000256" key="8">
    <source>
        <dbReference type="ARBA" id="ARBA00022989"/>
    </source>
</evidence>
<keyword evidence="8 11" id="KW-1133">Transmembrane helix</keyword>
<evidence type="ECO:0000313" key="15">
    <source>
        <dbReference type="Proteomes" id="UP000242638"/>
    </source>
</evidence>
<keyword evidence="7" id="KW-0521">NADP</keyword>
<dbReference type="PANTHER" id="PTHR11972:SF58">
    <property type="entry name" value="NADPH OXIDASE 5"/>
    <property type="match status" value="1"/>
</dbReference>
<feature type="transmembrane region" description="Helical" evidence="11">
    <location>
        <begin position="323"/>
        <end position="349"/>
    </location>
</feature>
<dbReference type="Pfam" id="PF13405">
    <property type="entry name" value="EF-hand_6"/>
    <property type="match status" value="1"/>
</dbReference>
<feature type="transmembrane region" description="Helical" evidence="11">
    <location>
        <begin position="205"/>
        <end position="226"/>
    </location>
</feature>
<evidence type="ECO:0000259" key="13">
    <source>
        <dbReference type="PROSITE" id="PS51384"/>
    </source>
</evidence>
<accession>A0A3P9Q8H4</accession>
<evidence type="ECO:0000256" key="11">
    <source>
        <dbReference type="SAM" id="Phobius"/>
    </source>
</evidence>
<evidence type="ECO:0000256" key="5">
    <source>
        <dbReference type="ARBA" id="ARBA00022827"/>
    </source>
</evidence>
<dbReference type="SFLD" id="SFLDG01169">
    <property type="entry name" value="NADPH_oxidase_subgroup_(NOX)"/>
    <property type="match status" value="1"/>
</dbReference>
<keyword evidence="4" id="KW-0479">Metal-binding</keyword>
<keyword evidence="2" id="KW-0285">Flavoprotein</keyword>
<keyword evidence="5" id="KW-0274">FAD</keyword>
<dbReference type="PROSITE" id="PS00018">
    <property type="entry name" value="EF_HAND_1"/>
    <property type="match status" value="2"/>
</dbReference>
<dbReference type="Pfam" id="PF13202">
    <property type="entry name" value="EF-hand_5"/>
    <property type="match status" value="1"/>
</dbReference>
<dbReference type="STRING" id="8081.ENSPREP00000030481"/>
<dbReference type="InterPro" id="IPR050369">
    <property type="entry name" value="RBOH/FRE"/>
</dbReference>
<evidence type="ECO:0000256" key="9">
    <source>
        <dbReference type="ARBA" id="ARBA00023002"/>
    </source>
</evidence>
<dbReference type="SUPFAM" id="SSF47473">
    <property type="entry name" value="EF-hand"/>
    <property type="match status" value="1"/>
</dbReference>
<dbReference type="GO" id="GO:0043020">
    <property type="term" value="C:NADPH oxidase complex"/>
    <property type="evidence" value="ECO:0007669"/>
    <property type="project" value="TreeGrafter"/>
</dbReference>
<dbReference type="SUPFAM" id="SSF63380">
    <property type="entry name" value="Riboflavin synthase domain-like"/>
    <property type="match status" value="1"/>
</dbReference>
<dbReference type="Gene3D" id="1.10.238.10">
    <property type="entry name" value="EF-hand"/>
    <property type="match status" value="1"/>
</dbReference>
<dbReference type="FunFam" id="1.10.238.10:FF:000210">
    <property type="entry name" value="NADPH oxidase 5 isoform X2"/>
    <property type="match status" value="1"/>
</dbReference>
<dbReference type="Proteomes" id="UP000242638">
    <property type="component" value="Unassembled WGS sequence"/>
</dbReference>
<evidence type="ECO:0000256" key="6">
    <source>
        <dbReference type="ARBA" id="ARBA00022837"/>
    </source>
</evidence>
<evidence type="ECO:0000256" key="4">
    <source>
        <dbReference type="ARBA" id="ARBA00022723"/>
    </source>
</evidence>
<keyword evidence="6" id="KW-0106">Calcium</keyword>
<comment type="subcellular location">
    <subcellularLocation>
        <location evidence="1">Membrane</location>
        <topology evidence="1">Multi-pass membrane protein</topology>
    </subcellularLocation>
</comment>
<feature type="transmembrane region" description="Helical" evidence="11">
    <location>
        <begin position="361"/>
        <end position="387"/>
    </location>
</feature>
<dbReference type="InterPro" id="IPR013112">
    <property type="entry name" value="FAD-bd_8"/>
</dbReference>
<dbReference type="FunFam" id="2.40.30.10:FF:000056">
    <property type="entry name" value="NADPH oxidase 5"/>
    <property type="match status" value="1"/>
</dbReference>
<name>A0A3P9Q8H4_POERE</name>
<dbReference type="Pfam" id="PF08030">
    <property type="entry name" value="NAD_binding_6"/>
    <property type="match status" value="1"/>
</dbReference>
<feature type="domain" description="EF-hand" evidence="12">
    <location>
        <begin position="39"/>
        <end position="74"/>
    </location>
</feature>
<dbReference type="GO" id="GO:0006952">
    <property type="term" value="P:defense response"/>
    <property type="evidence" value="ECO:0007669"/>
    <property type="project" value="TreeGrafter"/>
</dbReference>
<dbReference type="SUPFAM" id="SSF52343">
    <property type="entry name" value="Ferredoxin reductase-like, C-terminal NADP-linked domain"/>
    <property type="match status" value="1"/>
</dbReference>
<dbReference type="PANTHER" id="PTHR11972">
    <property type="entry name" value="NADPH OXIDASE"/>
    <property type="match status" value="1"/>
</dbReference>
<evidence type="ECO:0000256" key="1">
    <source>
        <dbReference type="ARBA" id="ARBA00004141"/>
    </source>
</evidence>
<evidence type="ECO:0000256" key="2">
    <source>
        <dbReference type="ARBA" id="ARBA00022630"/>
    </source>
</evidence>
<evidence type="ECO:0000256" key="3">
    <source>
        <dbReference type="ARBA" id="ARBA00022692"/>
    </source>
</evidence>
<evidence type="ECO:0000259" key="12">
    <source>
        <dbReference type="PROSITE" id="PS50222"/>
    </source>
</evidence>
<dbReference type="InterPro" id="IPR018247">
    <property type="entry name" value="EF_Hand_1_Ca_BS"/>
</dbReference>
<dbReference type="CDD" id="cd06186">
    <property type="entry name" value="NOX_Duox_like_FAD_NADP"/>
    <property type="match status" value="1"/>
</dbReference>
<dbReference type="InterPro" id="IPR017927">
    <property type="entry name" value="FAD-bd_FR_type"/>
</dbReference>
<dbReference type="SMART" id="SM00054">
    <property type="entry name" value="EFh"/>
    <property type="match status" value="3"/>
</dbReference>
<organism evidence="14 15">
    <name type="scientific">Poecilia reticulata</name>
    <name type="common">Guppy</name>
    <name type="synonym">Acanthophacelus reticulatus</name>
    <dbReference type="NCBI Taxonomy" id="8081"/>
    <lineage>
        <taxon>Eukaryota</taxon>
        <taxon>Metazoa</taxon>
        <taxon>Chordata</taxon>
        <taxon>Craniata</taxon>
        <taxon>Vertebrata</taxon>
        <taxon>Euteleostomi</taxon>
        <taxon>Actinopterygii</taxon>
        <taxon>Neopterygii</taxon>
        <taxon>Teleostei</taxon>
        <taxon>Neoteleostei</taxon>
        <taxon>Acanthomorphata</taxon>
        <taxon>Ovalentaria</taxon>
        <taxon>Atherinomorphae</taxon>
        <taxon>Cyprinodontiformes</taxon>
        <taxon>Poeciliidae</taxon>
        <taxon>Poeciliinae</taxon>
        <taxon>Poecilia</taxon>
    </lineage>
</organism>
<dbReference type="FunFam" id="3.40.50.80:FF:000012">
    <property type="entry name" value="NADPH oxidase, isoform B"/>
    <property type="match status" value="1"/>
</dbReference>
<dbReference type="SFLD" id="SFLDG01168">
    <property type="entry name" value="Ferric_reductase_subgroup_(FRE"/>
    <property type="match status" value="1"/>
</dbReference>
<dbReference type="Pfam" id="PF01794">
    <property type="entry name" value="Ferric_reduct"/>
    <property type="match status" value="1"/>
</dbReference>
<dbReference type="GO" id="GO:0042554">
    <property type="term" value="P:superoxide anion generation"/>
    <property type="evidence" value="ECO:0007669"/>
    <property type="project" value="TreeGrafter"/>
</dbReference>
<feature type="domain" description="EF-hand" evidence="12">
    <location>
        <begin position="130"/>
        <end position="165"/>
    </location>
</feature>
<dbReference type="InterPro" id="IPR011992">
    <property type="entry name" value="EF-hand-dom_pair"/>
</dbReference>
<keyword evidence="15" id="KW-1185">Reference proteome</keyword>
<protein>
    <submittedName>
        <fullName evidence="14">NADPH oxidase 5</fullName>
    </submittedName>
</protein>
<evidence type="ECO:0000256" key="10">
    <source>
        <dbReference type="ARBA" id="ARBA00023136"/>
    </source>
</evidence>
<reference evidence="14" key="2">
    <citation type="submission" date="2025-08" db="UniProtKB">
        <authorList>
            <consortium name="Ensembl"/>
        </authorList>
    </citation>
    <scope>IDENTIFICATION</scope>
    <source>
        <strain evidence="14">Guanapo</strain>
    </source>
</reference>
<dbReference type="Gene3D" id="2.40.30.10">
    <property type="entry name" value="Translation factors"/>
    <property type="match status" value="1"/>
</dbReference>
<dbReference type="Ensembl" id="ENSPRET00000030826.1">
    <property type="protein sequence ID" value="ENSPREP00000030481.1"/>
    <property type="gene ID" value="ENSPREG00000020638.1"/>
</dbReference>
<dbReference type="PROSITE" id="PS51384">
    <property type="entry name" value="FAD_FR"/>
    <property type="match status" value="1"/>
</dbReference>
<feature type="transmembrane region" description="Helical" evidence="11">
    <location>
        <begin position="277"/>
        <end position="303"/>
    </location>
</feature>
<dbReference type="Gene3D" id="3.40.50.80">
    <property type="entry name" value="Nucleotide-binding domain of ferredoxin-NADP reductase (FNR) module"/>
    <property type="match status" value="1"/>
</dbReference>
<evidence type="ECO:0000256" key="7">
    <source>
        <dbReference type="ARBA" id="ARBA00022857"/>
    </source>
</evidence>
<dbReference type="GeneTree" id="ENSGT00940000162591"/>
<dbReference type="CDD" id="cd00051">
    <property type="entry name" value="EFh"/>
    <property type="match status" value="1"/>
</dbReference>
<dbReference type="InterPro" id="IPR017938">
    <property type="entry name" value="Riboflavin_synthase-like_b-brl"/>
</dbReference>
<proteinExistence type="predicted"/>
<dbReference type="InterPro" id="IPR013121">
    <property type="entry name" value="Fe_red_NAD-bd_6"/>
</dbReference>
<dbReference type="InterPro" id="IPR039261">
    <property type="entry name" value="FNR_nucleotide-bd"/>
</dbReference>
<keyword evidence="9" id="KW-0560">Oxidoreductase</keyword>
<dbReference type="OMA" id="WFVVPGC"/>
<keyword evidence="3 11" id="KW-0812">Transmembrane</keyword>
<dbReference type="InterPro" id="IPR013130">
    <property type="entry name" value="Fe3_Rdtase_TM_dom"/>
</dbReference>
<evidence type="ECO:0000313" key="14">
    <source>
        <dbReference type="Ensembl" id="ENSPREP00000030481.1"/>
    </source>
</evidence>
<reference evidence="14" key="3">
    <citation type="submission" date="2025-09" db="UniProtKB">
        <authorList>
            <consortium name="Ensembl"/>
        </authorList>
    </citation>
    <scope>IDENTIFICATION</scope>
    <source>
        <strain evidence="14">Guanapo</strain>
    </source>
</reference>